<protein>
    <submittedName>
        <fullName evidence="1">DUF3575 domain-containing protein</fullName>
    </submittedName>
</protein>
<reference evidence="1" key="1">
    <citation type="submission" date="2020-10" db="EMBL/GenBank/DDBJ databases">
        <authorList>
            <person name="Lu T."/>
            <person name="Wang Q."/>
            <person name="Han X."/>
        </authorList>
    </citation>
    <scope>NUCLEOTIDE SEQUENCE</scope>
    <source>
        <strain evidence="1">WQ 366</strain>
    </source>
</reference>
<gene>
    <name evidence="1" type="ORF">IPZ78_13980</name>
</gene>
<evidence type="ECO:0000313" key="2">
    <source>
        <dbReference type="Proteomes" id="UP001165302"/>
    </source>
</evidence>
<name>A0ABS7Z7X6_9SPHI</name>
<dbReference type="EMBL" id="JADEYP010000029">
    <property type="protein sequence ID" value="MCA5006259.1"/>
    <property type="molecule type" value="Genomic_DNA"/>
</dbReference>
<accession>A0ABS7Z7X6</accession>
<proteinExistence type="predicted"/>
<organism evidence="1 2">
    <name type="scientific">Sphingobacterium bovistauri</name>
    <dbReference type="NCBI Taxonomy" id="2781959"/>
    <lineage>
        <taxon>Bacteria</taxon>
        <taxon>Pseudomonadati</taxon>
        <taxon>Bacteroidota</taxon>
        <taxon>Sphingobacteriia</taxon>
        <taxon>Sphingobacteriales</taxon>
        <taxon>Sphingobacteriaceae</taxon>
        <taxon>Sphingobacterium</taxon>
    </lineage>
</organism>
<evidence type="ECO:0000313" key="1">
    <source>
        <dbReference type="EMBL" id="MCA5006259.1"/>
    </source>
</evidence>
<comment type="caution">
    <text evidence="1">The sequence shown here is derived from an EMBL/GenBank/DDBJ whole genome shotgun (WGS) entry which is preliminary data.</text>
</comment>
<dbReference type="RefSeq" id="WP_225554619.1">
    <property type="nucleotide sequence ID" value="NZ_JADEYP010000029.1"/>
</dbReference>
<keyword evidence="2" id="KW-1185">Reference proteome</keyword>
<sequence length="196" mass="22766">MHVYKLKAQVLFVLLLITTHTYCQVEDNEEHQNSLTKNSLSINTNLATWIIGIPSLGVSYRVSDRNELLLDASYSRWNFERKGRPRYWRSWNFSPQFRSYVNHDRNTYVGAQFSVGQYNISSQVGKYLGGGLIIGKQYQAGKSLLIDLGLTLGYLRFRDRASYTYHNTVFYKNRVKEDSNYWGPTSVSIKLSRKIN</sequence>
<dbReference type="Proteomes" id="UP001165302">
    <property type="component" value="Unassembled WGS sequence"/>
</dbReference>
<dbReference type="InterPro" id="IPR021958">
    <property type="entry name" value="DUF3575"/>
</dbReference>
<dbReference type="Pfam" id="PF12099">
    <property type="entry name" value="DUF3575"/>
    <property type="match status" value="1"/>
</dbReference>